<dbReference type="AlphaFoldDB" id="A0A0L0VGI3"/>
<dbReference type="FunFam" id="3.30.420.40:FF:000028">
    <property type="entry name" value="heat shock 70 kDa protein-like"/>
    <property type="match status" value="1"/>
</dbReference>
<keyword evidence="2" id="KW-0547">Nucleotide-binding</keyword>
<evidence type="ECO:0000256" key="1">
    <source>
        <dbReference type="ARBA" id="ARBA00007381"/>
    </source>
</evidence>
<dbReference type="EMBL" id="AJIL01000061">
    <property type="protein sequence ID" value="KNE98094.1"/>
    <property type="molecule type" value="Genomic_DNA"/>
</dbReference>
<gene>
    <name evidence="4" type="ORF">PSTG_08767</name>
</gene>
<name>A0A0L0VGI3_9BASI</name>
<dbReference type="Proteomes" id="UP000054564">
    <property type="component" value="Unassembled WGS sequence"/>
</dbReference>
<keyword evidence="3" id="KW-0067">ATP-binding</keyword>
<evidence type="ECO:0000256" key="2">
    <source>
        <dbReference type="ARBA" id="ARBA00022741"/>
    </source>
</evidence>
<accession>A0A0L0VGI3</accession>
<dbReference type="OrthoDB" id="3257966at2759"/>
<dbReference type="STRING" id="1165861.A0A0L0VGI3"/>
<dbReference type="InterPro" id="IPR013126">
    <property type="entry name" value="Hsp_70_fam"/>
</dbReference>
<dbReference type="GO" id="GO:0140662">
    <property type="term" value="F:ATP-dependent protein folding chaperone"/>
    <property type="evidence" value="ECO:0007669"/>
    <property type="project" value="InterPro"/>
</dbReference>
<dbReference type="GO" id="GO:0005524">
    <property type="term" value="F:ATP binding"/>
    <property type="evidence" value="ECO:0007669"/>
    <property type="project" value="UniProtKB-KW"/>
</dbReference>
<keyword evidence="5" id="KW-1185">Reference proteome</keyword>
<evidence type="ECO:0000256" key="3">
    <source>
        <dbReference type="ARBA" id="ARBA00022840"/>
    </source>
</evidence>
<proteinExistence type="inferred from homology"/>
<comment type="caution">
    <text evidence="4">The sequence shown here is derived from an EMBL/GenBank/DDBJ whole genome shotgun (WGS) entry which is preliminary data.</text>
</comment>
<dbReference type="PANTHER" id="PTHR19375">
    <property type="entry name" value="HEAT SHOCK PROTEIN 70KDA"/>
    <property type="match status" value="1"/>
</dbReference>
<sequence>MALTKLCHGPHQAQGDYQDQRLLAKDAGAITGLDVLHIINKPTTASIAYSFGMASDQKEKKKQAILISDLGGCTFDIERHQHRIQKQLQHQPQPNK</sequence>
<dbReference type="Pfam" id="PF00012">
    <property type="entry name" value="HSP70"/>
    <property type="match status" value="1"/>
</dbReference>
<comment type="similarity">
    <text evidence="1">Belongs to the heat shock protein 70 family.</text>
</comment>
<evidence type="ECO:0000313" key="4">
    <source>
        <dbReference type="EMBL" id="KNE98094.1"/>
    </source>
</evidence>
<organism evidence="4 5">
    <name type="scientific">Puccinia striiformis f. sp. tritici PST-78</name>
    <dbReference type="NCBI Taxonomy" id="1165861"/>
    <lineage>
        <taxon>Eukaryota</taxon>
        <taxon>Fungi</taxon>
        <taxon>Dikarya</taxon>
        <taxon>Basidiomycota</taxon>
        <taxon>Pucciniomycotina</taxon>
        <taxon>Pucciniomycetes</taxon>
        <taxon>Pucciniales</taxon>
        <taxon>Pucciniaceae</taxon>
        <taxon>Puccinia</taxon>
    </lineage>
</organism>
<dbReference type="Gene3D" id="3.30.420.40">
    <property type="match status" value="2"/>
</dbReference>
<protein>
    <submittedName>
        <fullName evidence="4">Uncharacterized protein</fullName>
    </submittedName>
</protein>
<reference evidence="5" key="1">
    <citation type="submission" date="2014-03" db="EMBL/GenBank/DDBJ databases">
        <title>The Genome Sequence of Puccinia striiformis f. sp. tritici PST-78.</title>
        <authorList>
            <consortium name="The Broad Institute Genome Sequencing Platform"/>
            <person name="Cuomo C."/>
            <person name="Hulbert S."/>
            <person name="Chen X."/>
            <person name="Walker B."/>
            <person name="Young S.K."/>
            <person name="Zeng Q."/>
            <person name="Gargeya S."/>
            <person name="Fitzgerald M."/>
            <person name="Haas B."/>
            <person name="Abouelleil A."/>
            <person name="Alvarado L."/>
            <person name="Arachchi H.M."/>
            <person name="Berlin A.M."/>
            <person name="Chapman S.B."/>
            <person name="Goldberg J."/>
            <person name="Griggs A."/>
            <person name="Gujja S."/>
            <person name="Hansen M."/>
            <person name="Howarth C."/>
            <person name="Imamovic A."/>
            <person name="Larimer J."/>
            <person name="McCowan C."/>
            <person name="Montmayeur A."/>
            <person name="Murphy C."/>
            <person name="Neiman D."/>
            <person name="Pearson M."/>
            <person name="Priest M."/>
            <person name="Roberts A."/>
            <person name="Saif S."/>
            <person name="Shea T."/>
            <person name="Sisk P."/>
            <person name="Sykes S."/>
            <person name="Wortman J."/>
            <person name="Nusbaum C."/>
            <person name="Birren B."/>
        </authorList>
    </citation>
    <scope>NUCLEOTIDE SEQUENCE [LARGE SCALE GENOMIC DNA]</scope>
    <source>
        <strain evidence="5">race PST-78</strain>
    </source>
</reference>
<evidence type="ECO:0000313" key="5">
    <source>
        <dbReference type="Proteomes" id="UP000054564"/>
    </source>
</evidence>